<name>A0A383AP42_9ZZZZ</name>
<sequence length="219" mass="24588">MIIDFRIRPPFKSFLSLSMYGQSNPPKNSRHESPFTWDCGPVPSAEQKSIKLLISEMDEAGIDQAVIMGRQAGSRYGFVLNDDVAELGHSYPERFHLFGGICLNDVPAAIDEVERVIGEMGFKGIAVDGGWSDPPVYIDDERFYPIYERCQSLGAILSLSMSIFLGPDLSYVEPVRLQHIAASFPDLLIVVPHAGWPYVMEFLGVAFMYRNVWLAPDFY</sequence>
<evidence type="ECO:0000259" key="2">
    <source>
        <dbReference type="Pfam" id="PF04909"/>
    </source>
</evidence>
<dbReference type="GO" id="GO:0016831">
    <property type="term" value="F:carboxy-lyase activity"/>
    <property type="evidence" value="ECO:0007669"/>
    <property type="project" value="InterPro"/>
</dbReference>
<dbReference type="PANTHER" id="PTHR21240">
    <property type="entry name" value="2-AMINO-3-CARBOXYLMUCONATE-6-SEMIALDEHYDE DECARBOXYLASE"/>
    <property type="match status" value="1"/>
</dbReference>
<reference evidence="3" key="1">
    <citation type="submission" date="2018-05" db="EMBL/GenBank/DDBJ databases">
        <authorList>
            <person name="Lanie J.A."/>
            <person name="Ng W.-L."/>
            <person name="Kazmierczak K.M."/>
            <person name="Andrzejewski T.M."/>
            <person name="Davidsen T.M."/>
            <person name="Wayne K.J."/>
            <person name="Tettelin H."/>
            <person name="Glass J.I."/>
            <person name="Rusch D."/>
            <person name="Podicherti R."/>
            <person name="Tsui H.-C.T."/>
            <person name="Winkler M.E."/>
        </authorList>
    </citation>
    <scope>NUCLEOTIDE SEQUENCE</scope>
</reference>
<dbReference type="Gene3D" id="3.20.20.140">
    <property type="entry name" value="Metal-dependent hydrolases"/>
    <property type="match status" value="1"/>
</dbReference>
<dbReference type="EMBL" id="UINC01193811">
    <property type="protein sequence ID" value="SVE09597.1"/>
    <property type="molecule type" value="Genomic_DNA"/>
</dbReference>
<dbReference type="Pfam" id="PF04909">
    <property type="entry name" value="Amidohydro_2"/>
    <property type="match status" value="1"/>
</dbReference>
<organism evidence="3">
    <name type="scientific">marine metagenome</name>
    <dbReference type="NCBI Taxonomy" id="408172"/>
    <lineage>
        <taxon>unclassified sequences</taxon>
        <taxon>metagenomes</taxon>
        <taxon>ecological metagenomes</taxon>
    </lineage>
</organism>
<accession>A0A383AP42</accession>
<proteinExistence type="predicted"/>
<dbReference type="InterPro" id="IPR006680">
    <property type="entry name" value="Amidohydro-rel"/>
</dbReference>
<gene>
    <name evidence="3" type="ORF">METZ01_LOCUS462451</name>
</gene>
<dbReference type="InterPro" id="IPR032466">
    <property type="entry name" value="Metal_Hydrolase"/>
</dbReference>
<feature type="non-terminal residue" evidence="3">
    <location>
        <position position="219"/>
    </location>
</feature>
<evidence type="ECO:0000313" key="3">
    <source>
        <dbReference type="EMBL" id="SVE09597.1"/>
    </source>
</evidence>
<dbReference type="GO" id="GO:0016787">
    <property type="term" value="F:hydrolase activity"/>
    <property type="evidence" value="ECO:0007669"/>
    <property type="project" value="InterPro"/>
</dbReference>
<evidence type="ECO:0000256" key="1">
    <source>
        <dbReference type="ARBA" id="ARBA00023239"/>
    </source>
</evidence>
<protein>
    <recommendedName>
        <fullName evidence="2">Amidohydrolase-related domain-containing protein</fullName>
    </recommendedName>
</protein>
<feature type="domain" description="Amidohydrolase-related" evidence="2">
    <location>
        <begin position="63"/>
        <end position="214"/>
    </location>
</feature>
<dbReference type="SUPFAM" id="SSF51556">
    <property type="entry name" value="Metallo-dependent hydrolases"/>
    <property type="match status" value="1"/>
</dbReference>
<dbReference type="PANTHER" id="PTHR21240:SF19">
    <property type="entry name" value="CATALYTIC_ HYDROLASE"/>
    <property type="match status" value="1"/>
</dbReference>
<dbReference type="AlphaFoldDB" id="A0A383AP42"/>
<dbReference type="InterPro" id="IPR032465">
    <property type="entry name" value="ACMSD"/>
</dbReference>
<keyword evidence="1" id="KW-0456">Lyase</keyword>